<comment type="caution">
    <text evidence="1">The sequence shown here is derived from an EMBL/GenBank/DDBJ whole genome shotgun (WGS) entry which is preliminary data.</text>
</comment>
<protein>
    <recommendedName>
        <fullName evidence="2">Methyltransferase domain-containing protein</fullName>
    </recommendedName>
</protein>
<proteinExistence type="predicted"/>
<dbReference type="EMBL" id="BART01036056">
    <property type="protein sequence ID" value="GAH07152.1"/>
    <property type="molecule type" value="Genomic_DNA"/>
</dbReference>
<dbReference type="AlphaFoldDB" id="X1CHN5"/>
<evidence type="ECO:0000313" key="1">
    <source>
        <dbReference type="EMBL" id="GAH07152.1"/>
    </source>
</evidence>
<name>X1CHN5_9ZZZZ</name>
<evidence type="ECO:0008006" key="2">
    <source>
        <dbReference type="Google" id="ProtNLM"/>
    </source>
</evidence>
<reference evidence="1" key="1">
    <citation type="journal article" date="2014" name="Front. Microbiol.">
        <title>High frequency of phylogenetically diverse reductive dehalogenase-homologous genes in deep subseafloor sedimentary metagenomes.</title>
        <authorList>
            <person name="Kawai M."/>
            <person name="Futagami T."/>
            <person name="Toyoda A."/>
            <person name="Takaki Y."/>
            <person name="Nishi S."/>
            <person name="Hori S."/>
            <person name="Arai W."/>
            <person name="Tsubouchi T."/>
            <person name="Morono Y."/>
            <person name="Uchiyama I."/>
            <person name="Ito T."/>
            <person name="Fujiyama A."/>
            <person name="Inagaki F."/>
            <person name="Takami H."/>
        </authorList>
    </citation>
    <scope>NUCLEOTIDE SEQUENCE</scope>
    <source>
        <strain evidence="1">Expedition CK06-06</strain>
    </source>
</reference>
<organism evidence="1">
    <name type="scientific">marine sediment metagenome</name>
    <dbReference type="NCBI Taxonomy" id="412755"/>
    <lineage>
        <taxon>unclassified sequences</taxon>
        <taxon>metagenomes</taxon>
        <taxon>ecological metagenomes</taxon>
    </lineage>
</organism>
<gene>
    <name evidence="1" type="ORF">S01H4_60966</name>
</gene>
<dbReference type="CDD" id="cd02440">
    <property type="entry name" value="AdoMet_MTases"/>
    <property type="match status" value="1"/>
</dbReference>
<dbReference type="InterPro" id="IPR029063">
    <property type="entry name" value="SAM-dependent_MTases_sf"/>
</dbReference>
<sequence length="145" mass="16382">MMSKIINKILSYSRKIFFEKISPKFKKNSLKGIIDFSYVLFEKIAIKFNIVSLNYLNLYADLVQKEIKMAGITSSDSIIVIGCGALPSTTLIISMKTNAKIIAIDKDKKAINEAKIFLSNKNMNSKIELKYANGLDYPLDEFDVI</sequence>
<dbReference type="Gene3D" id="3.40.50.150">
    <property type="entry name" value="Vaccinia Virus protein VP39"/>
    <property type="match status" value="1"/>
</dbReference>
<dbReference type="SUPFAM" id="SSF53335">
    <property type="entry name" value="S-adenosyl-L-methionine-dependent methyltransferases"/>
    <property type="match status" value="1"/>
</dbReference>
<feature type="non-terminal residue" evidence="1">
    <location>
        <position position="145"/>
    </location>
</feature>
<accession>X1CHN5</accession>